<name>A0A4Q5LWI9_9BACT</name>
<dbReference type="Proteomes" id="UP000293162">
    <property type="component" value="Unassembled WGS sequence"/>
</dbReference>
<dbReference type="AlphaFoldDB" id="A0A4Q5LWI9"/>
<accession>A0A4Q5LWI9</accession>
<dbReference type="PROSITE" id="PS51257">
    <property type="entry name" value="PROKAR_LIPOPROTEIN"/>
    <property type="match status" value="1"/>
</dbReference>
<proteinExistence type="predicted"/>
<sequence length="93" mass="10793">MKVYLLFFIIISTGCAKNTLQTKNCDLQEAQVLSQKKMNRFNEGLNSLKLTTTQDSSFYHINYRLKDSLADGGGAYFRISKKNCKIEEIRRYQ</sequence>
<keyword evidence="2" id="KW-1185">Reference proteome</keyword>
<comment type="caution">
    <text evidence="1">The sequence shown here is derived from an EMBL/GenBank/DDBJ whole genome shotgun (WGS) entry which is preliminary data.</text>
</comment>
<organism evidence="1 2">
    <name type="scientific">Emticicia agri</name>
    <dbReference type="NCBI Taxonomy" id="2492393"/>
    <lineage>
        <taxon>Bacteria</taxon>
        <taxon>Pseudomonadati</taxon>
        <taxon>Bacteroidota</taxon>
        <taxon>Cytophagia</taxon>
        <taxon>Cytophagales</taxon>
        <taxon>Leadbetterellaceae</taxon>
        <taxon>Emticicia</taxon>
    </lineage>
</organism>
<evidence type="ECO:0008006" key="3">
    <source>
        <dbReference type="Google" id="ProtNLM"/>
    </source>
</evidence>
<dbReference type="EMBL" id="SEWF01000031">
    <property type="protein sequence ID" value="RYU94098.1"/>
    <property type="molecule type" value="Genomic_DNA"/>
</dbReference>
<protein>
    <recommendedName>
        <fullName evidence="3">Lipoprotein</fullName>
    </recommendedName>
</protein>
<evidence type="ECO:0000313" key="2">
    <source>
        <dbReference type="Proteomes" id="UP000293162"/>
    </source>
</evidence>
<dbReference type="RefSeq" id="WP_130022788.1">
    <property type="nucleotide sequence ID" value="NZ_SEWF01000031.1"/>
</dbReference>
<evidence type="ECO:0000313" key="1">
    <source>
        <dbReference type="EMBL" id="RYU94098.1"/>
    </source>
</evidence>
<reference evidence="1 2" key="1">
    <citation type="submission" date="2019-02" db="EMBL/GenBank/DDBJ databases">
        <title>Bacterial novel species Emticicia sp. 17J42-9 isolated from soil.</title>
        <authorList>
            <person name="Jung H.-Y."/>
        </authorList>
    </citation>
    <scope>NUCLEOTIDE SEQUENCE [LARGE SCALE GENOMIC DNA]</scope>
    <source>
        <strain evidence="1 2">17J42-9</strain>
    </source>
</reference>
<gene>
    <name evidence="1" type="ORF">EWM59_18735</name>
</gene>